<sequence length="345" mass="39095">MNKLLIRLALSGLLILLAACDRQSSDNQFADYADRLASVLTVSSPKEPDTRIPPLPEVGDMLQRTEDVRMGLIDAYELRKCGLFHLIAERNSVLGKVQDRTRQLRYELLLLDGIGHCIATLPEDDNVRAQLIEVQTTKQDDLPKYLWNMVLTGEEWQKQFKPAHSAFSLSTIPDATTTLQSMSGLAHIASQISARHSISAQSAERLLSYEENIHTSRYLGQLFYSMARATDWLNLTTALLNQNDATVVCGPNRNQQKAAFLENVFYKFFVTDIQPYLANLDARYQNIQPDLQTLFAIPNRPAALADYHSFYIDGDIHRQFRDATLNHVSYWQTLFKRCGINVGQS</sequence>
<feature type="chain" id="PRO_5031366195" evidence="1">
    <location>
        <begin position="19"/>
        <end position="345"/>
    </location>
</feature>
<dbReference type="EMBL" id="WXWW01000243">
    <property type="protein sequence ID" value="NAW66871.1"/>
    <property type="molecule type" value="Genomic_DNA"/>
</dbReference>
<evidence type="ECO:0000256" key="1">
    <source>
        <dbReference type="SAM" id="SignalP"/>
    </source>
</evidence>
<reference evidence="2 3" key="1">
    <citation type="submission" date="2017-05" db="EMBL/GenBank/DDBJ databases">
        <title>High clonality and local adaptation shapes Vibrionaceae linages within an endangered oasis.</title>
        <authorList>
            <person name="Vazquez-Rosas-Landa M."/>
        </authorList>
    </citation>
    <scope>NUCLEOTIDE SEQUENCE [LARGE SCALE GENOMIC DNA]</scope>
    <source>
        <strain evidence="2 3">P46_P4S1P180</strain>
    </source>
</reference>
<dbReference type="Pfam" id="PF11279">
    <property type="entry name" value="DUF3080"/>
    <property type="match status" value="1"/>
</dbReference>
<dbReference type="Proteomes" id="UP000465712">
    <property type="component" value="Unassembled WGS sequence"/>
</dbReference>
<name>A0A7X5AUX3_9GAMM</name>
<dbReference type="AlphaFoldDB" id="A0A7X5AUX3"/>
<comment type="caution">
    <text evidence="2">The sequence shown here is derived from an EMBL/GenBank/DDBJ whole genome shotgun (WGS) entry which is preliminary data.</text>
</comment>
<dbReference type="PROSITE" id="PS51257">
    <property type="entry name" value="PROKAR_LIPOPROTEIN"/>
    <property type="match status" value="1"/>
</dbReference>
<accession>A0A7X5AUX3</accession>
<proteinExistence type="predicted"/>
<evidence type="ECO:0000313" key="3">
    <source>
        <dbReference type="Proteomes" id="UP000465712"/>
    </source>
</evidence>
<evidence type="ECO:0000313" key="2">
    <source>
        <dbReference type="EMBL" id="NAW66871.1"/>
    </source>
</evidence>
<organism evidence="2 3">
    <name type="scientific">Photobacterium halotolerans</name>
    <dbReference type="NCBI Taxonomy" id="265726"/>
    <lineage>
        <taxon>Bacteria</taxon>
        <taxon>Pseudomonadati</taxon>
        <taxon>Pseudomonadota</taxon>
        <taxon>Gammaproteobacteria</taxon>
        <taxon>Vibrionales</taxon>
        <taxon>Vibrionaceae</taxon>
        <taxon>Photobacterium</taxon>
    </lineage>
</organism>
<feature type="signal peptide" evidence="1">
    <location>
        <begin position="1"/>
        <end position="18"/>
    </location>
</feature>
<protein>
    <submittedName>
        <fullName evidence="2">DUF3080 family protein</fullName>
    </submittedName>
</protein>
<gene>
    <name evidence="2" type="ORF">CAG72_16875</name>
</gene>
<keyword evidence="1" id="KW-0732">Signal</keyword>
<dbReference type="InterPro" id="IPR021431">
    <property type="entry name" value="DUF3080"/>
</dbReference>